<keyword evidence="2" id="KW-1185">Reference proteome</keyword>
<dbReference type="Proteomes" id="UP000003082">
    <property type="component" value="Unassembled WGS sequence"/>
</dbReference>
<dbReference type="STRING" id="553218.CAMRE0001_0229"/>
<evidence type="ECO:0000313" key="2">
    <source>
        <dbReference type="Proteomes" id="UP000003082"/>
    </source>
</evidence>
<reference evidence="1 2" key="1">
    <citation type="submission" date="2008-08" db="EMBL/GenBank/DDBJ databases">
        <authorList>
            <person name="Madupu R."/>
            <person name="Durkin A.S."/>
            <person name="Torralba M."/>
            <person name="Methe B."/>
            <person name="Sutton G.G."/>
            <person name="Strausberg R.L."/>
            <person name="Nelson K.E."/>
        </authorList>
    </citation>
    <scope>NUCLEOTIDE SEQUENCE [LARGE SCALE GENOMIC DNA]</scope>
    <source>
        <strain evidence="1 2">RM3267</strain>
    </source>
</reference>
<organism evidence="1 2">
    <name type="scientific">Campylobacter rectus RM3267</name>
    <dbReference type="NCBI Taxonomy" id="553218"/>
    <lineage>
        <taxon>Bacteria</taxon>
        <taxon>Pseudomonadati</taxon>
        <taxon>Campylobacterota</taxon>
        <taxon>Epsilonproteobacteria</taxon>
        <taxon>Campylobacterales</taxon>
        <taxon>Campylobacteraceae</taxon>
        <taxon>Campylobacter</taxon>
    </lineage>
</organism>
<evidence type="ECO:0000313" key="1">
    <source>
        <dbReference type="EMBL" id="EEF15485.1"/>
    </source>
</evidence>
<proteinExistence type="predicted"/>
<dbReference type="EMBL" id="ACFU01000001">
    <property type="protein sequence ID" value="EEF15485.1"/>
    <property type="molecule type" value="Genomic_DNA"/>
</dbReference>
<name>B9CY34_CAMRE</name>
<protein>
    <submittedName>
        <fullName evidence="1">Uncharacterized protein</fullName>
    </submittedName>
</protein>
<accession>B9CY34</accession>
<comment type="caution">
    <text evidence="1">The sequence shown here is derived from an EMBL/GenBank/DDBJ whole genome shotgun (WGS) entry which is preliminary data.</text>
</comment>
<sequence length="41" mass="4699">MRTQIYGDLFMPLEPKGAAKIESAKQNRQNLTKEKHANANR</sequence>
<gene>
    <name evidence="1" type="ORF">CAMRE0001_0229</name>
</gene>
<dbReference type="AlphaFoldDB" id="B9CY34"/>